<keyword evidence="3" id="KW-0963">Cytoplasm</keyword>
<evidence type="ECO:0000313" key="6">
    <source>
        <dbReference type="EMBL" id="ANY86567.1"/>
    </source>
</evidence>
<sequence length="308" mass="34030">MGQYRQLLVLLTDIDPHSSALRRALALAHVSGASVHVLGLFEPSEEHLLREERLNEADIKRQFNHYRERLVQLVDRHRASGVALTVDSLHAEDIRSQAIDYLREMQPDMVIKDSESAPALARLFGTPLDCALMRGFNGMVHYVPAAAVSLPKRIMVAVDTAFSDAPDAQARFNHRLIQAAQALALQCDAQLHLLSAYNLAGVFASDMNVTQAWIDEMLTALREPFDSLADAEGVPLDCRLFKEGGPVQVIREQVAVLDTDVVVMGVVQPKGLDKLLGDTTERIVSRPPCSVLAVHPHVIETWEPQPCN</sequence>
<dbReference type="AlphaFoldDB" id="A0A1B2F311"/>
<dbReference type="PANTHER" id="PTHR47892:SF1">
    <property type="entry name" value="UNIVERSAL STRESS PROTEIN E"/>
    <property type="match status" value="1"/>
</dbReference>
<reference evidence="6" key="1">
    <citation type="submission" date="2016-07" db="EMBL/GenBank/DDBJ databases">
        <title>New class B carbapenemase carried by novel plasmid in Pseudomonas putida enviromental strain in eastern Amazonia.</title>
        <authorList>
            <person name="Souza C.O."/>
            <person name="Lima K.V."/>
            <person name="Brasiliense D.M."/>
            <person name="Perez-Chaparro P.J."/>
            <person name="Mamizuka E.M."/>
            <person name="Lima M.O."/>
            <person name="Lima L.N."/>
            <person name="McCulloch J.A."/>
        </authorList>
    </citation>
    <scope>NUCLEOTIDE SEQUENCE [LARGE SCALE GENOMIC DNA]</scope>
    <source>
        <strain evidence="6">IEC33019</strain>
    </source>
</reference>
<dbReference type="GO" id="GO:0005737">
    <property type="term" value="C:cytoplasm"/>
    <property type="evidence" value="ECO:0007669"/>
    <property type="project" value="UniProtKB-SubCell"/>
</dbReference>
<evidence type="ECO:0000256" key="3">
    <source>
        <dbReference type="ARBA" id="ARBA00022490"/>
    </source>
</evidence>
<name>A0A1B2F311_PSEPU</name>
<evidence type="ECO:0000256" key="1">
    <source>
        <dbReference type="ARBA" id="ARBA00004496"/>
    </source>
</evidence>
<feature type="domain" description="UspA" evidence="5">
    <location>
        <begin position="4"/>
        <end position="124"/>
    </location>
</feature>
<dbReference type="PANTHER" id="PTHR47892">
    <property type="entry name" value="UNIVERSAL STRESS PROTEIN E"/>
    <property type="match status" value="1"/>
</dbReference>
<comment type="similarity">
    <text evidence="2">Belongs to the universal stress protein A family.</text>
</comment>
<accession>A0A1B2F311</accession>
<gene>
    <name evidence="6" type="ORF">IEC33019_0993</name>
</gene>
<feature type="domain" description="UspA" evidence="5">
    <location>
        <begin position="152"/>
        <end position="295"/>
    </location>
</feature>
<protein>
    <recommendedName>
        <fullName evidence="5">UspA domain-containing protein</fullName>
    </recommendedName>
</protein>
<dbReference type="EMBL" id="CP016634">
    <property type="protein sequence ID" value="ANY86567.1"/>
    <property type="molecule type" value="Genomic_DNA"/>
</dbReference>
<dbReference type="Gene3D" id="3.40.50.12370">
    <property type="match status" value="1"/>
</dbReference>
<organism evidence="6">
    <name type="scientific">Pseudomonas putida</name>
    <name type="common">Arthrobacter siderocapsulatus</name>
    <dbReference type="NCBI Taxonomy" id="303"/>
    <lineage>
        <taxon>Bacteria</taxon>
        <taxon>Pseudomonadati</taxon>
        <taxon>Pseudomonadota</taxon>
        <taxon>Gammaproteobacteria</taxon>
        <taxon>Pseudomonadales</taxon>
        <taxon>Pseudomonadaceae</taxon>
        <taxon>Pseudomonas</taxon>
    </lineage>
</organism>
<evidence type="ECO:0000259" key="5">
    <source>
        <dbReference type="Pfam" id="PF00582"/>
    </source>
</evidence>
<dbReference type="Pfam" id="PF00582">
    <property type="entry name" value="Usp"/>
    <property type="match status" value="2"/>
</dbReference>
<dbReference type="InterPro" id="IPR006016">
    <property type="entry name" value="UspA"/>
</dbReference>
<comment type="subcellular location">
    <subcellularLocation>
        <location evidence="1">Cytoplasm</location>
    </subcellularLocation>
</comment>
<evidence type="ECO:0000256" key="4">
    <source>
        <dbReference type="ARBA" id="ARBA00037131"/>
    </source>
</evidence>
<comment type="function">
    <text evidence="4">Required for resistance to DNA-damaging agents.</text>
</comment>
<evidence type="ECO:0000256" key="2">
    <source>
        <dbReference type="ARBA" id="ARBA00008791"/>
    </source>
</evidence>
<dbReference type="SUPFAM" id="SSF52402">
    <property type="entry name" value="Adenine nucleotide alpha hydrolases-like"/>
    <property type="match status" value="2"/>
</dbReference>
<proteinExistence type="inferred from homology"/>
<dbReference type="RefSeq" id="WP_070091556.1">
    <property type="nucleotide sequence ID" value="NZ_CP016634.1"/>
</dbReference>